<accession>A0A1E1ME81</accession>
<proteinExistence type="predicted"/>
<name>A0A1E1ME81_RHYSE</name>
<organism evidence="1 2">
    <name type="scientific">Rhynchosporium secalis</name>
    <name type="common">Barley scald fungus</name>
    <dbReference type="NCBI Taxonomy" id="38038"/>
    <lineage>
        <taxon>Eukaryota</taxon>
        <taxon>Fungi</taxon>
        <taxon>Dikarya</taxon>
        <taxon>Ascomycota</taxon>
        <taxon>Pezizomycotina</taxon>
        <taxon>Leotiomycetes</taxon>
        <taxon>Helotiales</taxon>
        <taxon>Ploettnerulaceae</taxon>
        <taxon>Rhynchosporium</taxon>
    </lineage>
</organism>
<dbReference type="Proteomes" id="UP000177625">
    <property type="component" value="Unassembled WGS sequence"/>
</dbReference>
<reference evidence="2" key="1">
    <citation type="submission" date="2016-03" db="EMBL/GenBank/DDBJ databases">
        <authorList>
            <person name="Guldener U."/>
        </authorList>
    </citation>
    <scope>NUCLEOTIDE SEQUENCE [LARGE SCALE GENOMIC DNA]</scope>
</reference>
<protein>
    <submittedName>
        <fullName evidence="1">Uncharacterized protein</fullName>
    </submittedName>
</protein>
<dbReference type="EMBL" id="FJVC01000281">
    <property type="protein sequence ID" value="CZT47422.1"/>
    <property type="molecule type" value="Genomic_DNA"/>
</dbReference>
<gene>
    <name evidence="1" type="ORF">RSE6_07978</name>
</gene>
<evidence type="ECO:0000313" key="2">
    <source>
        <dbReference type="Proteomes" id="UP000177625"/>
    </source>
</evidence>
<sequence length="229" mass="26417">MYILEYMSLSQGYLDAQTYHAHPRLRQQLEGTQSYIDRHFRDPIRKPNHIKSRTWPLRPLNSISSSPSIPYTPIPVPTPNQYPYRTPSNIPSSNPLPFRDIIKSHGFTVPIELISTKESTRFAKRQATFRPPGITHKKAPSDQDTDKSTATFQDFTSLDTKCNCEYMQVRAYPGSSAFFSREVRKKRENEGHALILTRNKIHIPSRMVDEYQMVSARSHLLKEPKVNTA</sequence>
<dbReference type="AlphaFoldDB" id="A0A1E1ME81"/>
<evidence type="ECO:0000313" key="1">
    <source>
        <dbReference type="EMBL" id="CZT47422.1"/>
    </source>
</evidence>
<keyword evidence="2" id="KW-1185">Reference proteome</keyword>